<feature type="transmembrane region" description="Helical" evidence="1">
    <location>
        <begin position="129"/>
        <end position="153"/>
    </location>
</feature>
<proteinExistence type="predicted"/>
<feature type="transmembrane region" description="Helical" evidence="1">
    <location>
        <begin position="88"/>
        <end position="109"/>
    </location>
</feature>
<accession>A0A382K479</accession>
<dbReference type="EMBL" id="UINC01078300">
    <property type="protein sequence ID" value="SVC19250.1"/>
    <property type="molecule type" value="Genomic_DNA"/>
</dbReference>
<evidence type="ECO:0008006" key="3">
    <source>
        <dbReference type="Google" id="ProtNLM"/>
    </source>
</evidence>
<feature type="transmembrane region" description="Helical" evidence="1">
    <location>
        <begin position="165"/>
        <end position="185"/>
    </location>
</feature>
<organism evidence="2">
    <name type="scientific">marine metagenome</name>
    <dbReference type="NCBI Taxonomy" id="408172"/>
    <lineage>
        <taxon>unclassified sequences</taxon>
        <taxon>metagenomes</taxon>
        <taxon>ecological metagenomes</taxon>
    </lineage>
</organism>
<feature type="transmembrane region" description="Helical" evidence="1">
    <location>
        <begin position="191"/>
        <end position="214"/>
    </location>
</feature>
<protein>
    <recommendedName>
        <fullName evidence="3">DUF998 domain-containing protein</fullName>
    </recommendedName>
</protein>
<feature type="transmembrane region" description="Helical" evidence="1">
    <location>
        <begin position="12"/>
        <end position="33"/>
    </location>
</feature>
<keyword evidence="1" id="KW-1133">Transmembrane helix</keyword>
<dbReference type="AlphaFoldDB" id="A0A382K479"/>
<sequence length="219" mass="23200">MGNISANKLGGLGLLIGPGFATVIFLVVFMVLGNTGSGDPRDFQASFDKQSDLAHILGLLPGISLIFFLYGINTLYNHVRENGQNEALFRLGGMGVFFGILGIVVSIGLNSGTQFGGLSGLPDGYQYTISLIGGAIQSYTGLIFAIGFTLIALAVSSNKDGVNKIFAYVVALIGLINIVVSFINFADTSTWQSTFIITPITYVVISIWTATLGLDLMKK</sequence>
<name>A0A382K479_9ZZZZ</name>
<gene>
    <name evidence="2" type="ORF">METZ01_LOCUS272104</name>
</gene>
<feature type="transmembrane region" description="Helical" evidence="1">
    <location>
        <begin position="53"/>
        <end position="76"/>
    </location>
</feature>
<reference evidence="2" key="1">
    <citation type="submission" date="2018-05" db="EMBL/GenBank/DDBJ databases">
        <authorList>
            <person name="Lanie J.A."/>
            <person name="Ng W.-L."/>
            <person name="Kazmierczak K.M."/>
            <person name="Andrzejewski T.M."/>
            <person name="Davidsen T.M."/>
            <person name="Wayne K.J."/>
            <person name="Tettelin H."/>
            <person name="Glass J.I."/>
            <person name="Rusch D."/>
            <person name="Podicherti R."/>
            <person name="Tsui H.-C.T."/>
            <person name="Winkler M.E."/>
        </authorList>
    </citation>
    <scope>NUCLEOTIDE SEQUENCE</scope>
</reference>
<keyword evidence="1" id="KW-0812">Transmembrane</keyword>
<evidence type="ECO:0000256" key="1">
    <source>
        <dbReference type="SAM" id="Phobius"/>
    </source>
</evidence>
<keyword evidence="1" id="KW-0472">Membrane</keyword>
<evidence type="ECO:0000313" key="2">
    <source>
        <dbReference type="EMBL" id="SVC19250.1"/>
    </source>
</evidence>